<dbReference type="InterPro" id="IPR036249">
    <property type="entry name" value="Thioredoxin-like_sf"/>
</dbReference>
<feature type="domain" description="DSBA-like thioredoxin" evidence="1">
    <location>
        <begin position="5"/>
        <end position="46"/>
    </location>
</feature>
<reference evidence="2" key="1">
    <citation type="journal article" date="2014" name="Front. Microbiol.">
        <title>High frequency of phylogenetically diverse reductive dehalogenase-homologous genes in deep subseafloor sedimentary metagenomes.</title>
        <authorList>
            <person name="Kawai M."/>
            <person name="Futagami T."/>
            <person name="Toyoda A."/>
            <person name="Takaki Y."/>
            <person name="Nishi S."/>
            <person name="Hori S."/>
            <person name="Arai W."/>
            <person name="Tsubouchi T."/>
            <person name="Morono Y."/>
            <person name="Uchiyama I."/>
            <person name="Ito T."/>
            <person name="Fujiyama A."/>
            <person name="Inagaki F."/>
            <person name="Takami H."/>
        </authorList>
    </citation>
    <scope>NUCLEOTIDE SEQUENCE</scope>
    <source>
        <strain evidence="2">Expedition CK06-06</strain>
    </source>
</reference>
<proteinExistence type="predicted"/>
<feature type="non-terminal residue" evidence="2">
    <location>
        <position position="1"/>
    </location>
</feature>
<accession>X1JZA3</accession>
<dbReference type="SUPFAM" id="SSF52833">
    <property type="entry name" value="Thioredoxin-like"/>
    <property type="match status" value="1"/>
</dbReference>
<dbReference type="GO" id="GO:0016491">
    <property type="term" value="F:oxidoreductase activity"/>
    <property type="evidence" value="ECO:0007669"/>
    <property type="project" value="InterPro"/>
</dbReference>
<organism evidence="2">
    <name type="scientific">marine sediment metagenome</name>
    <dbReference type="NCBI Taxonomy" id="412755"/>
    <lineage>
        <taxon>unclassified sequences</taxon>
        <taxon>metagenomes</taxon>
        <taxon>ecological metagenomes</taxon>
    </lineage>
</organism>
<dbReference type="Gene3D" id="3.40.30.10">
    <property type="entry name" value="Glutaredoxin"/>
    <property type="match status" value="1"/>
</dbReference>
<dbReference type="EMBL" id="BARU01048832">
    <property type="protein sequence ID" value="GAH99512.1"/>
    <property type="molecule type" value="Genomic_DNA"/>
</dbReference>
<name>X1JZA3_9ZZZZ</name>
<evidence type="ECO:0000259" key="1">
    <source>
        <dbReference type="Pfam" id="PF01323"/>
    </source>
</evidence>
<sequence>DEPAKILKAAMAELESYMINGVPTFIIGDSKIVIGAQPYEYFERVINIVLEEKAMASETVE</sequence>
<dbReference type="AlphaFoldDB" id="X1JZA3"/>
<protein>
    <recommendedName>
        <fullName evidence="1">DSBA-like thioredoxin domain-containing protein</fullName>
    </recommendedName>
</protein>
<comment type="caution">
    <text evidence="2">The sequence shown here is derived from an EMBL/GenBank/DDBJ whole genome shotgun (WGS) entry which is preliminary data.</text>
</comment>
<dbReference type="InterPro" id="IPR001853">
    <property type="entry name" value="DSBA-like_thioredoxin_dom"/>
</dbReference>
<gene>
    <name evidence="2" type="ORF">S03H2_72328</name>
</gene>
<dbReference type="Pfam" id="PF01323">
    <property type="entry name" value="DSBA"/>
    <property type="match status" value="1"/>
</dbReference>
<evidence type="ECO:0000313" key="2">
    <source>
        <dbReference type="EMBL" id="GAH99512.1"/>
    </source>
</evidence>